<feature type="transmembrane region" description="Helical" evidence="1">
    <location>
        <begin position="858"/>
        <end position="879"/>
    </location>
</feature>
<dbReference type="PANTHER" id="PTHR37544:SF3">
    <property type="entry name" value="SPRAY"/>
    <property type="match status" value="1"/>
</dbReference>
<dbReference type="Proteomes" id="UP001302745">
    <property type="component" value="Unassembled WGS sequence"/>
</dbReference>
<feature type="transmembrane region" description="Helical" evidence="1">
    <location>
        <begin position="998"/>
        <end position="1022"/>
    </location>
</feature>
<feature type="transmembrane region" description="Helical" evidence="1">
    <location>
        <begin position="467"/>
        <end position="489"/>
    </location>
</feature>
<evidence type="ECO:0000256" key="1">
    <source>
        <dbReference type="SAM" id="Phobius"/>
    </source>
</evidence>
<name>A0AAN6VKG9_9PEZI</name>
<keyword evidence="1" id="KW-1133">Transmembrane helix</keyword>
<gene>
    <name evidence="2" type="ORF">C8A00DRAFT_34362</name>
</gene>
<feature type="transmembrane region" description="Helical" evidence="1">
    <location>
        <begin position="899"/>
        <end position="919"/>
    </location>
</feature>
<sequence length="1107" mass="121502">MRAKFVGNAFAAATVSGLRGIQMSANAQQPPQRVGSQAFHLMDLLLVDGGRYVDQDAAILDQVPEFLSANLTLGFISPPGPVMHASPRSPDAPVVSNGFIWSNLVDRAWLFGGRPLHENPLHVVQNDLWRFEMGDGGVQWTQLDAGNNVTKGRPSHGAGCSVPDLQRGYYLGGMTRTGGDTATEAPATYLHLLTVFDMQKETLSTIAIPDFVPIINQSLVFLNTATRRGALVALGGYVEKNGTLSLAQMSSIYVFDVESEQWSVQPVTDLDGHAVDPVEQSDGKNLDAPETFPSRRMSACAAAGSSQDRTSHNIVLIGGQNNATALADAWVLSLPSAVWIRAQTNPDFAPNYPSAESSCILLNSRFLVMFGGCLLDVNTHKPCMSYSSGPLNYDISLLRPADYAYDVVGYLVPEGVSKVIGGNTTGFANHSKPMFTNFSDPLLEELFTPPYGTWLYGPFLYEPLVEIVMIVLLLAPFLTLLPSVSLKLFKRPGVLGKKAQNADWRPWTFSHTYLAFVACTTVCLAALVAFLQWRSQQPDPLFEHWPGGSVSSGTWTGEPFNSTFIRSPTLDRPPQGLLSFYYNSQPDGLFSQKNGAQRLGRGVYWTFTFLPMLLAVLYGRMWKALDDEVKRIDMYHRLQKPRGTTGARSLCLNYHMFWAPLSIFQALRYRHCAVAVSSLGSVLATIVIPVFSNYVFYWEVYDGAALDRPATYSWQVALVDHDWAYRLVGALAAAQVCCVVLFFLLPSQKTGLSRDMRGIADLAYLLEGTDARVFDLPLDSSGWSLSEMEGLFATSRFRLIWDKDDYRLEKTTAVPGTASASDTSWWSQAILLAAARTCSRAVQKIVGDGSNFFPFRRLVFLSWLISLFLVMFAVGWITASLNKNAKNEEWNYGIPIDPNVYLIVGIVIQSIVDVIDHAVRSLAPFHALAQGYQRPDVLWADYSSGIPVWEAWIACRDGHYLVCSSMLASLAITVFTIFLGSLQLSASSYGSTTFESDLAAATASTLLLAFALAVHLVLGYHFSWPKRVFLPRAPAHAAAVIPYVICSSSLRADLKRVVGRSSTRGKIQSLDNLDARYGFGKVGGGGGTEHYRIERHHDEAGALTLVA</sequence>
<feature type="transmembrane region" description="Helical" evidence="1">
    <location>
        <begin position="602"/>
        <end position="621"/>
    </location>
</feature>
<dbReference type="InterPro" id="IPR015915">
    <property type="entry name" value="Kelch-typ_b-propeller"/>
</dbReference>
<protein>
    <submittedName>
        <fullName evidence="2">Uncharacterized protein</fullName>
    </submittedName>
</protein>
<organism evidence="2 3">
    <name type="scientific">Chaetomidium leptoderma</name>
    <dbReference type="NCBI Taxonomy" id="669021"/>
    <lineage>
        <taxon>Eukaryota</taxon>
        <taxon>Fungi</taxon>
        <taxon>Dikarya</taxon>
        <taxon>Ascomycota</taxon>
        <taxon>Pezizomycotina</taxon>
        <taxon>Sordariomycetes</taxon>
        <taxon>Sordariomycetidae</taxon>
        <taxon>Sordariales</taxon>
        <taxon>Chaetomiaceae</taxon>
        <taxon>Chaetomidium</taxon>
    </lineage>
</organism>
<accession>A0AAN6VKG9</accession>
<keyword evidence="3" id="KW-1185">Reference proteome</keyword>
<dbReference type="SUPFAM" id="SSF117281">
    <property type="entry name" value="Kelch motif"/>
    <property type="match status" value="1"/>
</dbReference>
<dbReference type="AlphaFoldDB" id="A0AAN6VKG9"/>
<feature type="transmembrane region" description="Helical" evidence="1">
    <location>
        <begin position="672"/>
        <end position="691"/>
    </location>
</feature>
<keyword evidence="1" id="KW-0472">Membrane</keyword>
<evidence type="ECO:0000313" key="3">
    <source>
        <dbReference type="Proteomes" id="UP001302745"/>
    </source>
</evidence>
<feature type="transmembrane region" description="Helical" evidence="1">
    <location>
        <begin position="723"/>
        <end position="745"/>
    </location>
</feature>
<dbReference type="PANTHER" id="PTHR37544">
    <property type="entry name" value="SPRAY-RELATED"/>
    <property type="match status" value="1"/>
</dbReference>
<feature type="transmembrane region" description="Helical" evidence="1">
    <location>
        <begin position="966"/>
        <end position="986"/>
    </location>
</feature>
<dbReference type="EMBL" id="MU856957">
    <property type="protein sequence ID" value="KAK4152907.1"/>
    <property type="molecule type" value="Genomic_DNA"/>
</dbReference>
<reference evidence="2" key="1">
    <citation type="journal article" date="2023" name="Mol. Phylogenet. Evol.">
        <title>Genome-scale phylogeny and comparative genomics of the fungal order Sordariales.</title>
        <authorList>
            <person name="Hensen N."/>
            <person name="Bonometti L."/>
            <person name="Westerberg I."/>
            <person name="Brannstrom I.O."/>
            <person name="Guillou S."/>
            <person name="Cros-Aarteil S."/>
            <person name="Calhoun S."/>
            <person name="Haridas S."/>
            <person name="Kuo A."/>
            <person name="Mondo S."/>
            <person name="Pangilinan J."/>
            <person name="Riley R."/>
            <person name="LaButti K."/>
            <person name="Andreopoulos B."/>
            <person name="Lipzen A."/>
            <person name="Chen C."/>
            <person name="Yan M."/>
            <person name="Daum C."/>
            <person name="Ng V."/>
            <person name="Clum A."/>
            <person name="Steindorff A."/>
            <person name="Ohm R.A."/>
            <person name="Martin F."/>
            <person name="Silar P."/>
            <person name="Natvig D.O."/>
            <person name="Lalanne C."/>
            <person name="Gautier V."/>
            <person name="Ament-Velasquez S.L."/>
            <person name="Kruys A."/>
            <person name="Hutchinson M.I."/>
            <person name="Powell A.J."/>
            <person name="Barry K."/>
            <person name="Miller A.N."/>
            <person name="Grigoriev I.V."/>
            <person name="Debuchy R."/>
            <person name="Gladieux P."/>
            <person name="Hiltunen Thoren M."/>
            <person name="Johannesson H."/>
        </authorList>
    </citation>
    <scope>NUCLEOTIDE SEQUENCE</scope>
    <source>
        <strain evidence="2">CBS 538.74</strain>
    </source>
</reference>
<dbReference type="Gene3D" id="2.120.10.80">
    <property type="entry name" value="Kelch-type beta propeller"/>
    <property type="match status" value="1"/>
</dbReference>
<dbReference type="Pfam" id="PF11915">
    <property type="entry name" value="DUF3433"/>
    <property type="match status" value="2"/>
</dbReference>
<feature type="transmembrane region" description="Helical" evidence="1">
    <location>
        <begin position="510"/>
        <end position="533"/>
    </location>
</feature>
<comment type="caution">
    <text evidence="2">The sequence shown here is derived from an EMBL/GenBank/DDBJ whole genome shotgun (WGS) entry which is preliminary data.</text>
</comment>
<reference evidence="2" key="2">
    <citation type="submission" date="2023-05" db="EMBL/GenBank/DDBJ databases">
        <authorList>
            <consortium name="Lawrence Berkeley National Laboratory"/>
            <person name="Steindorff A."/>
            <person name="Hensen N."/>
            <person name="Bonometti L."/>
            <person name="Westerberg I."/>
            <person name="Brannstrom I.O."/>
            <person name="Guillou S."/>
            <person name="Cros-Aarteil S."/>
            <person name="Calhoun S."/>
            <person name="Haridas S."/>
            <person name="Kuo A."/>
            <person name="Mondo S."/>
            <person name="Pangilinan J."/>
            <person name="Riley R."/>
            <person name="Labutti K."/>
            <person name="Andreopoulos B."/>
            <person name="Lipzen A."/>
            <person name="Chen C."/>
            <person name="Yanf M."/>
            <person name="Daum C."/>
            <person name="Ng V."/>
            <person name="Clum A."/>
            <person name="Ohm R."/>
            <person name="Martin F."/>
            <person name="Silar P."/>
            <person name="Natvig D."/>
            <person name="Lalanne C."/>
            <person name="Gautier V."/>
            <person name="Ament-Velasquez S.L."/>
            <person name="Kruys A."/>
            <person name="Hutchinson M.I."/>
            <person name="Powell A.J."/>
            <person name="Barry K."/>
            <person name="Miller A.N."/>
            <person name="Grigoriev I.V."/>
            <person name="Debuchy R."/>
            <person name="Gladieux P."/>
            <person name="Thoren M.H."/>
            <person name="Johannesson H."/>
        </authorList>
    </citation>
    <scope>NUCLEOTIDE SEQUENCE</scope>
    <source>
        <strain evidence="2">CBS 538.74</strain>
    </source>
</reference>
<dbReference type="InterPro" id="IPR021840">
    <property type="entry name" value="DUF3433"/>
</dbReference>
<proteinExistence type="predicted"/>
<evidence type="ECO:0000313" key="2">
    <source>
        <dbReference type="EMBL" id="KAK4152907.1"/>
    </source>
</evidence>
<keyword evidence="1" id="KW-0812">Transmembrane</keyword>